<proteinExistence type="predicted"/>
<dbReference type="RefSeq" id="WP_263370199.1">
    <property type="nucleotide sequence ID" value="NZ_JAGSYD010000001.1"/>
</dbReference>
<dbReference type="EMBL" id="JBHSWI010000001">
    <property type="protein sequence ID" value="MFC6646542.1"/>
    <property type="molecule type" value="Genomic_DNA"/>
</dbReference>
<keyword evidence="3" id="KW-1185">Reference proteome</keyword>
<sequence length="104" mass="11443">MPNDPYAKDWEARLRDAATRIEAELRQAANTIDTEVVPEVRRHSSNALRSLAAKLDQLAAHMDDARRGTPSTPPRASEASSSAPRPDSPYPRSAYDDPTDGRSE</sequence>
<gene>
    <name evidence="2" type="ORF">ACFQBQ_13280</name>
</gene>
<dbReference type="Proteomes" id="UP001596391">
    <property type="component" value="Unassembled WGS sequence"/>
</dbReference>
<accession>A0ABW1ZAS7</accession>
<organism evidence="2 3">
    <name type="scientific">Granulicella cerasi</name>
    <dbReference type="NCBI Taxonomy" id="741063"/>
    <lineage>
        <taxon>Bacteria</taxon>
        <taxon>Pseudomonadati</taxon>
        <taxon>Acidobacteriota</taxon>
        <taxon>Terriglobia</taxon>
        <taxon>Terriglobales</taxon>
        <taxon>Acidobacteriaceae</taxon>
        <taxon>Granulicella</taxon>
    </lineage>
</organism>
<reference evidence="3" key="1">
    <citation type="journal article" date="2019" name="Int. J. Syst. Evol. Microbiol.">
        <title>The Global Catalogue of Microorganisms (GCM) 10K type strain sequencing project: providing services to taxonomists for standard genome sequencing and annotation.</title>
        <authorList>
            <consortium name="The Broad Institute Genomics Platform"/>
            <consortium name="The Broad Institute Genome Sequencing Center for Infectious Disease"/>
            <person name="Wu L."/>
            <person name="Ma J."/>
        </authorList>
    </citation>
    <scope>NUCLEOTIDE SEQUENCE [LARGE SCALE GENOMIC DNA]</scope>
    <source>
        <strain evidence="3">CGMCC 1.16026</strain>
    </source>
</reference>
<protein>
    <submittedName>
        <fullName evidence="2">Uncharacterized protein</fullName>
    </submittedName>
</protein>
<evidence type="ECO:0000313" key="3">
    <source>
        <dbReference type="Proteomes" id="UP001596391"/>
    </source>
</evidence>
<evidence type="ECO:0000313" key="2">
    <source>
        <dbReference type="EMBL" id="MFC6646542.1"/>
    </source>
</evidence>
<feature type="region of interest" description="Disordered" evidence="1">
    <location>
        <begin position="58"/>
        <end position="104"/>
    </location>
</feature>
<name>A0ABW1ZAS7_9BACT</name>
<evidence type="ECO:0000256" key="1">
    <source>
        <dbReference type="SAM" id="MobiDB-lite"/>
    </source>
</evidence>
<feature type="compositionally biased region" description="Low complexity" evidence="1">
    <location>
        <begin position="74"/>
        <end position="93"/>
    </location>
</feature>
<comment type="caution">
    <text evidence="2">The sequence shown here is derived from an EMBL/GenBank/DDBJ whole genome shotgun (WGS) entry which is preliminary data.</text>
</comment>